<organism evidence="2 3">
    <name type="scientific">Eremothecium sinecaudum</name>
    <dbReference type="NCBI Taxonomy" id="45286"/>
    <lineage>
        <taxon>Eukaryota</taxon>
        <taxon>Fungi</taxon>
        <taxon>Dikarya</taxon>
        <taxon>Ascomycota</taxon>
        <taxon>Saccharomycotina</taxon>
        <taxon>Saccharomycetes</taxon>
        <taxon>Saccharomycetales</taxon>
        <taxon>Saccharomycetaceae</taxon>
        <taxon>Eremothecium</taxon>
    </lineage>
</organism>
<gene>
    <name evidence="2" type="ORF">AW171_hschr53231</name>
</gene>
<dbReference type="AlphaFoldDB" id="A0A109V037"/>
<name>A0A109V037_9SACH</name>
<dbReference type="EMBL" id="CP014245">
    <property type="protein sequence ID" value="AMD21288.1"/>
    <property type="molecule type" value="Genomic_DNA"/>
</dbReference>
<reference evidence="2 3" key="1">
    <citation type="submission" date="2016-01" db="EMBL/GenBank/DDBJ databases">
        <title>Genome sequence of the yeast Holleya sinecauda.</title>
        <authorList>
            <person name="Dietrich F.S."/>
        </authorList>
    </citation>
    <scope>NUCLEOTIDE SEQUENCE [LARGE SCALE GENOMIC DNA]</scope>
    <source>
        <strain evidence="2 3">ATCC 58844</strain>
    </source>
</reference>
<dbReference type="GeneID" id="28724570"/>
<sequence length="215" mass="24273">MPKTKISSRNQYLLNKIIKELLKSLENQMVGLVEMLLEEFDDSPYGTEDGSEISSTKKDSPDIDDGDVGNEVLGYNNAIGIFHLRNVIFSFKMRYGTLAALDLDLIPQLLIEVSQIRNYFIHLIKCLSLYLELPTYSDKDKAKFISIFNLSSDVIFNMQLFPEIIDSLLEDASATGLIDSNIFEVGSNVINKVEKFQSSYQTFKAATNNNSSKCR</sequence>
<evidence type="ECO:0000256" key="1">
    <source>
        <dbReference type="SAM" id="MobiDB-lite"/>
    </source>
</evidence>
<accession>A0A109V037</accession>
<feature type="region of interest" description="Disordered" evidence="1">
    <location>
        <begin position="43"/>
        <end position="64"/>
    </location>
</feature>
<dbReference type="RefSeq" id="XP_017988284.1">
    <property type="nucleotide sequence ID" value="XM_018132795.1"/>
</dbReference>
<keyword evidence="3" id="KW-1185">Reference proteome</keyword>
<evidence type="ECO:0000313" key="2">
    <source>
        <dbReference type="EMBL" id="AMD21288.1"/>
    </source>
</evidence>
<protein>
    <submittedName>
        <fullName evidence="2">HER009Wp</fullName>
    </submittedName>
</protein>
<evidence type="ECO:0000313" key="3">
    <source>
        <dbReference type="Proteomes" id="UP000243052"/>
    </source>
</evidence>
<dbReference type="Proteomes" id="UP000243052">
    <property type="component" value="Chromosome v"/>
</dbReference>
<dbReference type="OrthoDB" id="4067935at2759"/>
<proteinExistence type="predicted"/>